<evidence type="ECO:0000259" key="7">
    <source>
        <dbReference type="Pfam" id="PF00144"/>
    </source>
</evidence>
<feature type="transmembrane region" description="Helical" evidence="6">
    <location>
        <begin position="428"/>
        <end position="447"/>
    </location>
</feature>
<dbReference type="STRING" id="134849.SAMN05443668_107152"/>
<accession>A0A1M7TVR8</accession>
<evidence type="ECO:0000256" key="2">
    <source>
        <dbReference type="ARBA" id="ARBA00007840"/>
    </source>
</evidence>
<dbReference type="GO" id="GO:0017001">
    <property type="term" value="P:antibiotic catabolic process"/>
    <property type="evidence" value="ECO:0007669"/>
    <property type="project" value="InterPro"/>
</dbReference>
<reference evidence="8 9" key="1">
    <citation type="submission" date="2016-11" db="EMBL/GenBank/DDBJ databases">
        <authorList>
            <person name="Jaros S."/>
            <person name="Januszkiewicz K."/>
            <person name="Wedrychowicz H."/>
        </authorList>
    </citation>
    <scope>NUCLEOTIDE SEQUENCE [LARGE SCALE GENOMIC DNA]</scope>
    <source>
        <strain evidence="8 9">DSM 46144</strain>
    </source>
</reference>
<dbReference type="Pfam" id="PF00144">
    <property type="entry name" value="Beta-lactamase"/>
    <property type="match status" value="1"/>
</dbReference>
<dbReference type="GO" id="GO:0046677">
    <property type="term" value="P:response to antibiotic"/>
    <property type="evidence" value="ECO:0007669"/>
    <property type="project" value="UniProtKB-UniRule"/>
</dbReference>
<feature type="transmembrane region" description="Helical" evidence="6">
    <location>
        <begin position="399"/>
        <end position="416"/>
    </location>
</feature>
<feature type="transmembrane region" description="Helical" evidence="6">
    <location>
        <begin position="368"/>
        <end position="390"/>
    </location>
</feature>
<keyword evidence="4 5" id="KW-0046">Antibiotic resistance</keyword>
<dbReference type="InterPro" id="IPR012338">
    <property type="entry name" value="Beta-lactam/transpept-like"/>
</dbReference>
<name>A0A1M7TVR8_9ACTN</name>
<dbReference type="OrthoDB" id="3171327at2"/>
<protein>
    <recommendedName>
        <fullName evidence="5">Beta-lactamase</fullName>
        <ecNumber evidence="5">3.5.2.6</ecNumber>
    </recommendedName>
</protein>
<dbReference type="InterPro" id="IPR001466">
    <property type="entry name" value="Beta-lactam-related"/>
</dbReference>
<dbReference type="GO" id="GO:0030288">
    <property type="term" value="C:outer membrane-bounded periplasmic space"/>
    <property type="evidence" value="ECO:0007669"/>
    <property type="project" value="InterPro"/>
</dbReference>
<comment type="catalytic activity">
    <reaction evidence="1 5">
        <text>a beta-lactam + H2O = a substituted beta-amino acid</text>
        <dbReference type="Rhea" id="RHEA:20401"/>
        <dbReference type="ChEBI" id="CHEBI:15377"/>
        <dbReference type="ChEBI" id="CHEBI:35627"/>
        <dbReference type="ChEBI" id="CHEBI:140347"/>
        <dbReference type="EC" id="3.5.2.6"/>
    </reaction>
</comment>
<evidence type="ECO:0000256" key="1">
    <source>
        <dbReference type="ARBA" id="ARBA00001526"/>
    </source>
</evidence>
<dbReference type="PANTHER" id="PTHR46825">
    <property type="entry name" value="D-ALANYL-D-ALANINE-CARBOXYPEPTIDASE/ENDOPEPTIDASE AMPH"/>
    <property type="match status" value="1"/>
</dbReference>
<dbReference type="AlphaFoldDB" id="A0A1M7TVR8"/>
<dbReference type="PANTHER" id="PTHR46825:SF9">
    <property type="entry name" value="BETA-LACTAMASE-RELATED DOMAIN-CONTAINING PROTEIN"/>
    <property type="match status" value="1"/>
</dbReference>
<dbReference type="InterPro" id="IPR001586">
    <property type="entry name" value="Beta-lactam_class-C_AS"/>
</dbReference>
<dbReference type="PROSITE" id="PS00336">
    <property type="entry name" value="BETA_LACTAMASE_C"/>
    <property type="match status" value="1"/>
</dbReference>
<dbReference type="EMBL" id="FRCS01000007">
    <property type="protein sequence ID" value="SHN74805.1"/>
    <property type="molecule type" value="Genomic_DNA"/>
</dbReference>
<gene>
    <name evidence="8" type="ORF">SAMN05443668_107152</name>
</gene>
<keyword evidence="3 5" id="KW-0378">Hydrolase</keyword>
<keyword evidence="6" id="KW-0812">Transmembrane</keyword>
<dbReference type="Gene3D" id="3.40.710.10">
    <property type="entry name" value="DD-peptidase/beta-lactamase superfamily"/>
    <property type="match status" value="1"/>
</dbReference>
<proteinExistence type="inferred from homology"/>
<evidence type="ECO:0000313" key="8">
    <source>
        <dbReference type="EMBL" id="SHN74805.1"/>
    </source>
</evidence>
<evidence type="ECO:0000313" key="9">
    <source>
        <dbReference type="Proteomes" id="UP000184440"/>
    </source>
</evidence>
<keyword evidence="6" id="KW-0472">Membrane</keyword>
<evidence type="ECO:0000256" key="5">
    <source>
        <dbReference type="RuleBase" id="RU361140"/>
    </source>
</evidence>
<keyword evidence="6" id="KW-1133">Transmembrane helix</keyword>
<feature type="transmembrane region" description="Helical" evidence="6">
    <location>
        <begin position="459"/>
        <end position="479"/>
    </location>
</feature>
<dbReference type="RefSeq" id="WP_084741626.1">
    <property type="nucleotide sequence ID" value="NZ_FRCS01000007.1"/>
</dbReference>
<sequence length="480" mass="49771">MTILDTRLVPIRVAVLAAVGVLASALALLIAPSPHRLGADRSGEPDLAARVTDVVDGEETGYRGLSVAFVDGARVETATVGDLAGGPRFEIGSVAKPFTGMLLADLIADGVVRPDETLRDVLPEVRFDDPAVGAVTLAELASHRSGLPRLGGGPTQVFRSAWAALRGANPYGEDVDDILRQAAETSVGGGRGDVRYSNFGMALLGQALAARTGTPYTELVTERVLRPLGMNDTTLTGADSARGSTASGRPVEAWSGVGYAPAGTGVRSTAADLAKLVTALLDGSAPGADAATPRFADDESRIGYAWFTDDGITWHNGGTRGFRSYVGFDRDSGRGVVVLGNTDRDVDWIGRRLLGDGDAEPSAAGPGLWQAAVTATLLLFAIIMLPTLAFRTGRAVDRLRAVSAVLSTVVVLLVAHRLGDWIAVPPPLWAVAAGVAAAGAGLIVFRWRDIPTLASGPAWMRWSGLAASAALSLVVGVAIW</sequence>
<feature type="domain" description="Beta-lactamase-related" evidence="7">
    <location>
        <begin position="58"/>
        <end position="345"/>
    </location>
</feature>
<keyword evidence="9" id="KW-1185">Reference proteome</keyword>
<comment type="similarity">
    <text evidence="2 5">Belongs to the class-C beta-lactamase family.</text>
</comment>
<evidence type="ECO:0000256" key="4">
    <source>
        <dbReference type="ARBA" id="ARBA00023251"/>
    </source>
</evidence>
<dbReference type="EC" id="3.5.2.6" evidence="5"/>
<dbReference type="GO" id="GO:0008800">
    <property type="term" value="F:beta-lactamase activity"/>
    <property type="evidence" value="ECO:0007669"/>
    <property type="project" value="UniProtKB-UniRule"/>
</dbReference>
<organism evidence="8 9">
    <name type="scientific">Cryptosporangium aurantiacum</name>
    <dbReference type="NCBI Taxonomy" id="134849"/>
    <lineage>
        <taxon>Bacteria</taxon>
        <taxon>Bacillati</taxon>
        <taxon>Actinomycetota</taxon>
        <taxon>Actinomycetes</taxon>
        <taxon>Cryptosporangiales</taxon>
        <taxon>Cryptosporangiaceae</taxon>
        <taxon>Cryptosporangium</taxon>
    </lineage>
</organism>
<dbReference type="InterPro" id="IPR050491">
    <property type="entry name" value="AmpC-like"/>
</dbReference>
<evidence type="ECO:0000256" key="6">
    <source>
        <dbReference type="SAM" id="Phobius"/>
    </source>
</evidence>
<dbReference type="SUPFAM" id="SSF56601">
    <property type="entry name" value="beta-lactamase/transpeptidase-like"/>
    <property type="match status" value="1"/>
</dbReference>
<dbReference type="Proteomes" id="UP000184440">
    <property type="component" value="Unassembled WGS sequence"/>
</dbReference>
<evidence type="ECO:0000256" key="3">
    <source>
        <dbReference type="ARBA" id="ARBA00022801"/>
    </source>
</evidence>